<feature type="chain" id="PRO_5021833866" evidence="1">
    <location>
        <begin position="21"/>
        <end position="401"/>
    </location>
</feature>
<evidence type="ECO:0000256" key="1">
    <source>
        <dbReference type="SAM" id="SignalP"/>
    </source>
</evidence>
<comment type="caution">
    <text evidence="2">The sequence shown here is derived from an EMBL/GenBank/DDBJ whole genome shotgun (WGS) entry which is preliminary data.</text>
</comment>
<gene>
    <name evidence="2" type="ORF">FOF46_22255</name>
</gene>
<protein>
    <submittedName>
        <fullName evidence="2">Carboxypeptidase-like regulatory domain-containing protein</fullName>
    </submittedName>
</protein>
<name>A0A554VEQ3_9FLAO</name>
<dbReference type="InterPro" id="IPR008969">
    <property type="entry name" value="CarboxyPept-like_regulatory"/>
</dbReference>
<organism evidence="2 3">
    <name type="scientific">Aquimarina algiphila</name>
    <dbReference type="NCBI Taxonomy" id="2047982"/>
    <lineage>
        <taxon>Bacteria</taxon>
        <taxon>Pseudomonadati</taxon>
        <taxon>Bacteroidota</taxon>
        <taxon>Flavobacteriia</taxon>
        <taxon>Flavobacteriales</taxon>
        <taxon>Flavobacteriaceae</taxon>
        <taxon>Aquimarina</taxon>
    </lineage>
</organism>
<keyword evidence="3" id="KW-1185">Reference proteome</keyword>
<accession>A0A554VEQ3</accession>
<dbReference type="OrthoDB" id="1164701at2"/>
<dbReference type="EMBL" id="VLNR01000058">
    <property type="protein sequence ID" value="TSE05574.1"/>
    <property type="molecule type" value="Genomic_DNA"/>
</dbReference>
<feature type="signal peptide" evidence="1">
    <location>
        <begin position="1"/>
        <end position="20"/>
    </location>
</feature>
<reference evidence="2 3" key="1">
    <citation type="submission" date="2019-07" db="EMBL/GenBank/DDBJ databases">
        <title>The draft genome sequence of Aquimarina algiphila M91.</title>
        <authorList>
            <person name="Meng X."/>
        </authorList>
    </citation>
    <scope>NUCLEOTIDE SEQUENCE [LARGE SCALE GENOMIC DNA]</scope>
    <source>
        <strain evidence="2 3">M91</strain>
    </source>
</reference>
<dbReference type="Gene3D" id="2.60.40.1120">
    <property type="entry name" value="Carboxypeptidase-like, regulatory domain"/>
    <property type="match status" value="1"/>
</dbReference>
<keyword evidence="1" id="KW-0732">Signal</keyword>
<evidence type="ECO:0000313" key="3">
    <source>
        <dbReference type="Proteomes" id="UP000318833"/>
    </source>
</evidence>
<keyword evidence="2" id="KW-0645">Protease</keyword>
<dbReference type="GO" id="GO:0004180">
    <property type="term" value="F:carboxypeptidase activity"/>
    <property type="evidence" value="ECO:0007669"/>
    <property type="project" value="UniProtKB-KW"/>
</dbReference>
<dbReference type="SUPFAM" id="SSF49464">
    <property type="entry name" value="Carboxypeptidase regulatory domain-like"/>
    <property type="match status" value="1"/>
</dbReference>
<keyword evidence="2" id="KW-0121">Carboxypeptidase</keyword>
<dbReference type="AlphaFoldDB" id="A0A554VEQ3"/>
<keyword evidence="2" id="KW-0378">Hydrolase</keyword>
<dbReference type="RefSeq" id="WP_143917966.1">
    <property type="nucleotide sequence ID" value="NZ_CANMIK010000063.1"/>
</dbReference>
<proteinExistence type="predicted"/>
<dbReference type="Proteomes" id="UP000318833">
    <property type="component" value="Unassembled WGS sequence"/>
</dbReference>
<sequence length="401" mass="47375">MNRTLYWYCILCIVSASAFAQQSTTTISGQILDKETNEPIVYASIYIKDLAIGTTSNEEGYFTFYVPKRQEDASIIVSMIGYESIEKKVRTFSDHQKIILSSKVNSLDEVVITSTKKKALTAKDIIKKAYKSIKNNYPNQPYILEGFVRDLQNEDDQYVEYLEFAAKLYYKGYTKQIEPSVELVEVRTSQIAEKHPWNANEERKNSIMDLIEDDFIRFDYGPIRAKKGWNYEIESILPYNKRYVYKIIGIDKPFQKAILYIDTETFAFVRMELTRSAINNRSWRRKFTNGSLQVYYNVIFEYQEYKGKMYLKYQKEEDTWKIFKGLESQKLLFIKKPKKELFINKIITDNVAQYPFTRNMKISTSIENQARPYNQEFWSTYNAPQQTEKESKIIEELKKIN</sequence>
<evidence type="ECO:0000313" key="2">
    <source>
        <dbReference type="EMBL" id="TSE05574.1"/>
    </source>
</evidence>
<dbReference type="Pfam" id="PF13715">
    <property type="entry name" value="CarbopepD_reg_2"/>
    <property type="match status" value="1"/>
</dbReference>